<evidence type="ECO:0000313" key="2">
    <source>
        <dbReference type="EMBL" id="CAD8433712.1"/>
    </source>
</evidence>
<feature type="compositionally biased region" description="Basic and acidic residues" evidence="1">
    <location>
        <begin position="314"/>
        <end position="323"/>
    </location>
</feature>
<feature type="compositionally biased region" description="Pro residues" evidence="1">
    <location>
        <begin position="224"/>
        <end position="239"/>
    </location>
</feature>
<dbReference type="AlphaFoldDB" id="A0A7S0CTX0"/>
<proteinExistence type="predicted"/>
<feature type="compositionally biased region" description="Polar residues" evidence="1">
    <location>
        <begin position="240"/>
        <end position="256"/>
    </location>
</feature>
<feature type="compositionally biased region" description="Pro residues" evidence="1">
    <location>
        <begin position="171"/>
        <end position="180"/>
    </location>
</feature>
<feature type="region of interest" description="Disordered" evidence="1">
    <location>
        <begin position="163"/>
        <end position="187"/>
    </location>
</feature>
<feature type="compositionally biased region" description="Basic and acidic residues" evidence="1">
    <location>
        <begin position="370"/>
        <end position="381"/>
    </location>
</feature>
<reference evidence="2" key="1">
    <citation type="submission" date="2021-01" db="EMBL/GenBank/DDBJ databases">
        <authorList>
            <person name="Corre E."/>
            <person name="Pelletier E."/>
            <person name="Niang G."/>
            <person name="Scheremetjew M."/>
            <person name="Finn R."/>
            <person name="Kale V."/>
            <person name="Holt S."/>
            <person name="Cochrane G."/>
            <person name="Meng A."/>
            <person name="Brown T."/>
            <person name="Cohen L."/>
        </authorList>
    </citation>
    <scope>NUCLEOTIDE SEQUENCE</scope>
    <source>
        <strain evidence="2">CCMP2058</strain>
    </source>
</reference>
<evidence type="ECO:0000256" key="1">
    <source>
        <dbReference type="SAM" id="MobiDB-lite"/>
    </source>
</evidence>
<sequence>MLVHWMCGICGRKRTHSSGKSLRGNKKTRLQTCSRSLSRVVTAIKHQKDSALQILKGIQNVERMHVKRSKRMITEKNIDGKLDETPKWDKLINVLVMVLNGHPNAKEEYLGWKEETNHLSKDFKLRESLTRGNAAQDYLQEVSVMLDEIDEFVRCAVNLPPPSRLSSSASVPPPPIPAPEPTNNLPKPNCRGYRYPIYYQPQGVYYPVQNRFAVPSGRERRHPYPPTVPEDPPLPPAPPTSMNQPLMAAGNSNFNSLGAVPRRSGPRNYFPSSSTQYHQSSSSNYAVGDQRMRRLSRWTLIPGKISKSVSRAEIQSDKPKLGDIDINPNYPLGAGRVVSHAPEAGRKRGRADDGCTGHPEEAQNRQAQRQRTETKNPVKRT</sequence>
<accession>A0A7S0CTX0</accession>
<feature type="compositionally biased region" description="Basic and acidic residues" evidence="1">
    <location>
        <begin position="343"/>
        <end position="363"/>
    </location>
</feature>
<organism evidence="2">
    <name type="scientific">Amorphochlora amoebiformis</name>
    <dbReference type="NCBI Taxonomy" id="1561963"/>
    <lineage>
        <taxon>Eukaryota</taxon>
        <taxon>Sar</taxon>
        <taxon>Rhizaria</taxon>
        <taxon>Cercozoa</taxon>
        <taxon>Chlorarachniophyceae</taxon>
        <taxon>Amorphochlora</taxon>
    </lineage>
</organism>
<protein>
    <submittedName>
        <fullName evidence="2">Uncharacterized protein</fullName>
    </submittedName>
</protein>
<gene>
    <name evidence="2" type="ORF">LAMO00422_LOCUS2725</name>
</gene>
<feature type="compositionally biased region" description="Low complexity" evidence="1">
    <location>
        <begin position="272"/>
        <end position="283"/>
    </location>
</feature>
<feature type="region of interest" description="Disordered" evidence="1">
    <location>
        <begin position="309"/>
        <end position="381"/>
    </location>
</feature>
<dbReference type="EMBL" id="HBEM01003894">
    <property type="protein sequence ID" value="CAD8433712.1"/>
    <property type="molecule type" value="Transcribed_RNA"/>
</dbReference>
<feature type="region of interest" description="Disordered" evidence="1">
    <location>
        <begin position="216"/>
        <end position="289"/>
    </location>
</feature>
<name>A0A7S0CTX0_9EUKA</name>